<evidence type="ECO:0000256" key="1">
    <source>
        <dbReference type="PROSITE-ProRule" id="PRU00169"/>
    </source>
</evidence>
<dbReference type="SMART" id="SM00448">
    <property type="entry name" value="REC"/>
    <property type="match status" value="1"/>
</dbReference>
<reference evidence="3 4" key="1">
    <citation type="submission" date="2020-02" db="EMBL/GenBank/DDBJ databases">
        <title>Rhodobacter algicola sp. nov., isolated from microalga culture.</title>
        <authorList>
            <person name="Park C.-Y."/>
        </authorList>
    </citation>
    <scope>NUCLEOTIDE SEQUENCE [LARGE SCALE GENOMIC DNA]</scope>
    <source>
        <strain evidence="3 4">ETT8</strain>
    </source>
</reference>
<organism evidence="3 4">
    <name type="scientific">Pseudotabrizicola algicola</name>
    <dbReference type="NCBI Taxonomy" id="2709381"/>
    <lineage>
        <taxon>Bacteria</taxon>
        <taxon>Pseudomonadati</taxon>
        <taxon>Pseudomonadota</taxon>
        <taxon>Alphaproteobacteria</taxon>
        <taxon>Rhodobacterales</taxon>
        <taxon>Paracoccaceae</taxon>
        <taxon>Pseudotabrizicola</taxon>
    </lineage>
</organism>
<accession>A0A6B3RMQ8</accession>
<name>A0A6B3RMQ8_9RHOB</name>
<protein>
    <submittedName>
        <fullName evidence="3">Response regulator</fullName>
    </submittedName>
</protein>
<dbReference type="InterPro" id="IPR011006">
    <property type="entry name" value="CheY-like_superfamily"/>
</dbReference>
<comment type="caution">
    <text evidence="3">The sequence shown here is derived from an EMBL/GenBank/DDBJ whole genome shotgun (WGS) entry which is preliminary data.</text>
</comment>
<dbReference type="Gene3D" id="3.40.50.2300">
    <property type="match status" value="1"/>
</dbReference>
<sequence length="138" mass="15022">MERATTQRDGTCNILVMEDDYIVALDLCTYLESIGVTVIGPAGMIKAGLEIARSAEAIDGALLDVNIAGQTVFAVADALIERKVPITFVTAYDSSMLPAPYRHFARIEKPIESAQVAEAVERMCKQAMKCRPQQMLAD</sequence>
<dbReference type="EMBL" id="JAAIKE010000002">
    <property type="protein sequence ID" value="NEX46463.1"/>
    <property type="molecule type" value="Genomic_DNA"/>
</dbReference>
<keyword evidence="1" id="KW-0597">Phosphoprotein</keyword>
<evidence type="ECO:0000313" key="3">
    <source>
        <dbReference type="EMBL" id="NEX46463.1"/>
    </source>
</evidence>
<dbReference type="GO" id="GO:0000160">
    <property type="term" value="P:phosphorelay signal transduction system"/>
    <property type="evidence" value="ECO:0007669"/>
    <property type="project" value="InterPro"/>
</dbReference>
<feature type="domain" description="Response regulatory" evidence="2">
    <location>
        <begin position="13"/>
        <end position="124"/>
    </location>
</feature>
<feature type="modified residue" description="4-aspartylphosphate" evidence="1">
    <location>
        <position position="64"/>
    </location>
</feature>
<evidence type="ECO:0000313" key="4">
    <source>
        <dbReference type="Proteomes" id="UP000481421"/>
    </source>
</evidence>
<evidence type="ECO:0000259" key="2">
    <source>
        <dbReference type="PROSITE" id="PS50110"/>
    </source>
</evidence>
<dbReference type="AlphaFoldDB" id="A0A6B3RMQ8"/>
<dbReference type="SUPFAM" id="SSF52172">
    <property type="entry name" value="CheY-like"/>
    <property type="match status" value="1"/>
</dbReference>
<gene>
    <name evidence="3" type="ORF">G3572_09605</name>
</gene>
<dbReference type="PROSITE" id="PS50110">
    <property type="entry name" value="RESPONSE_REGULATORY"/>
    <property type="match status" value="1"/>
</dbReference>
<proteinExistence type="predicted"/>
<dbReference type="InterPro" id="IPR001789">
    <property type="entry name" value="Sig_transdc_resp-reg_receiver"/>
</dbReference>
<dbReference type="Proteomes" id="UP000481421">
    <property type="component" value="Unassembled WGS sequence"/>
</dbReference>
<dbReference type="RefSeq" id="WP_164611140.1">
    <property type="nucleotide sequence ID" value="NZ_JAAIKE010000002.1"/>
</dbReference>
<keyword evidence="4" id="KW-1185">Reference proteome</keyword>